<dbReference type="EMBL" id="HBHX01015839">
    <property type="protein sequence ID" value="CAE0108203.1"/>
    <property type="molecule type" value="Transcribed_RNA"/>
</dbReference>
<name>A0A7S3ANN7_9EUKA</name>
<gene>
    <name evidence="1" type="ORF">HERI1096_LOCUS8863</name>
</gene>
<evidence type="ECO:0000313" key="1">
    <source>
        <dbReference type="EMBL" id="CAE0108203.1"/>
    </source>
</evidence>
<organism evidence="1">
    <name type="scientific">Haptolina ericina</name>
    <dbReference type="NCBI Taxonomy" id="156174"/>
    <lineage>
        <taxon>Eukaryota</taxon>
        <taxon>Haptista</taxon>
        <taxon>Haptophyta</taxon>
        <taxon>Prymnesiophyceae</taxon>
        <taxon>Prymnesiales</taxon>
        <taxon>Prymnesiaceae</taxon>
        <taxon>Haptolina</taxon>
    </lineage>
</organism>
<sequence length="422" mass="46268">MRECAIDNELNFLHDTQHLLRWRSNNSDETLRSLLRSLMPPVVRTPPVVHRRCTQTSGIAVLISGGARTLGSQSSARDLKRFLQLLQDLAGGPIKLFAYLSLGGDSGSAHTPPVERRVIESALAESGMAYELQEHRVDHALYPTRSGRCPTYMGVGISQFGKLAAATAMMARDEERTRRRFSLVVRVRPDYCFGAAQPFIRAALALVNCASPLVPIVHDALAVYPRWAASSFAAFGGTGANVATLTTRLKCNHIIGPPDLCSSPALNPHRPVLAGDSRQPLSFCCAQPYPEAYRQCALRVWRGLEERGRFGCPKAILPALERSRRKAPLGDYAYTQTLSGLQYELLLSFGVFALDLGHYWGSSGLPVGSGGERPSNGPVPAVTHRGVDQLRRSRAWWERSPQVVNASALDKGQWVTHCANFD</sequence>
<protein>
    <submittedName>
        <fullName evidence="1">Uncharacterized protein</fullName>
    </submittedName>
</protein>
<proteinExistence type="predicted"/>
<dbReference type="AlphaFoldDB" id="A0A7S3ANN7"/>
<reference evidence="1" key="1">
    <citation type="submission" date="2021-01" db="EMBL/GenBank/DDBJ databases">
        <authorList>
            <person name="Corre E."/>
            <person name="Pelletier E."/>
            <person name="Niang G."/>
            <person name="Scheremetjew M."/>
            <person name="Finn R."/>
            <person name="Kale V."/>
            <person name="Holt S."/>
            <person name="Cochrane G."/>
            <person name="Meng A."/>
            <person name="Brown T."/>
            <person name="Cohen L."/>
        </authorList>
    </citation>
    <scope>NUCLEOTIDE SEQUENCE</scope>
    <source>
        <strain evidence="1">CCMP281</strain>
    </source>
</reference>
<accession>A0A7S3ANN7</accession>